<dbReference type="Pfam" id="PF01575">
    <property type="entry name" value="MaoC_dehydratas"/>
    <property type="match status" value="1"/>
</dbReference>
<name>A0A1I4D1F9_9HYPH</name>
<dbReference type="InterPro" id="IPR029069">
    <property type="entry name" value="HotDog_dom_sf"/>
</dbReference>
<feature type="domain" description="MaoC-like" evidence="1">
    <location>
        <begin position="26"/>
        <end position="136"/>
    </location>
</feature>
<dbReference type="RefSeq" id="WP_093521780.1">
    <property type="nucleotide sequence ID" value="NZ_FOSK01000010.1"/>
</dbReference>
<reference evidence="2 3" key="1">
    <citation type="submission" date="2016-10" db="EMBL/GenBank/DDBJ databases">
        <authorList>
            <person name="Varghese N."/>
            <person name="Submissions S."/>
        </authorList>
    </citation>
    <scope>NUCLEOTIDE SEQUENCE [LARGE SCALE GENOMIC DNA]</scope>
    <source>
        <strain evidence="2 3">DSM 16392</strain>
    </source>
</reference>
<dbReference type="SUPFAM" id="SSF54637">
    <property type="entry name" value="Thioesterase/thiol ester dehydrase-isomerase"/>
    <property type="match status" value="2"/>
</dbReference>
<dbReference type="CDD" id="cd03451">
    <property type="entry name" value="FkbR2"/>
    <property type="match status" value="2"/>
</dbReference>
<dbReference type="InterPro" id="IPR002539">
    <property type="entry name" value="MaoC-like_dom"/>
</dbReference>
<sequence length="347" mass="39199">MYSAYAQISENRFLEIYGLNFEEFSVGQVFHHRPGMTVSQQENAEEALDTFNAAMLHYDAHYAAQTEFKKPLMVSTLTLQKIFGMSWKTFARKDRITAFENISMTAPIFGGDTLYCSSQIIAVEETEDKTGHVTVKACCTNQEGVEVANLTYTLSIFKKGKHPVWGDLPNTCSNPWFLAYHQRENGSLQEETGIYFEGFGKGQIFEHSPDITLHSSSMLRHAVQSMQWHPLYRDHEFAREVYGRDRLPASELHVLSLVTAATTTTFGRVVANLGWTDTKLSRHFYADDRFKVQSEVLSKRESRSRPDQGILTVKTVAHDQTGAEALSYTRTLLVYRQGGGPYAAAGY</sequence>
<organism evidence="2 3">
    <name type="scientific">Pseudovibrio ascidiaceicola</name>
    <dbReference type="NCBI Taxonomy" id="285279"/>
    <lineage>
        <taxon>Bacteria</taxon>
        <taxon>Pseudomonadati</taxon>
        <taxon>Pseudomonadota</taxon>
        <taxon>Alphaproteobacteria</taxon>
        <taxon>Hyphomicrobiales</taxon>
        <taxon>Stappiaceae</taxon>
        <taxon>Pseudovibrio</taxon>
    </lineage>
</organism>
<comment type="caution">
    <text evidence="2">The sequence shown here is derived from an EMBL/GenBank/DDBJ whole genome shotgun (WGS) entry which is preliminary data.</text>
</comment>
<dbReference type="InterPro" id="IPR052342">
    <property type="entry name" value="MCH/BMMD"/>
</dbReference>
<dbReference type="Proteomes" id="UP000199598">
    <property type="component" value="Unassembled WGS sequence"/>
</dbReference>
<dbReference type="PANTHER" id="PTHR43664">
    <property type="entry name" value="MONOAMINE OXIDASE-RELATED"/>
    <property type="match status" value="1"/>
</dbReference>
<dbReference type="InterPro" id="IPR048274">
    <property type="entry name" value="MC_hydratase"/>
</dbReference>
<protein>
    <submittedName>
        <fullName evidence="2">Itaconyl-CoA hydratase</fullName>
    </submittedName>
</protein>
<evidence type="ECO:0000313" key="3">
    <source>
        <dbReference type="Proteomes" id="UP000199598"/>
    </source>
</evidence>
<dbReference type="EMBL" id="FOSK01000010">
    <property type="protein sequence ID" value="SFK86690.1"/>
    <property type="molecule type" value="Genomic_DNA"/>
</dbReference>
<dbReference type="Pfam" id="PF19315">
    <property type="entry name" value="MC_hydratase"/>
    <property type="match status" value="1"/>
</dbReference>
<keyword evidence="3" id="KW-1185">Reference proteome</keyword>
<accession>A0A1I4D1F9</accession>
<evidence type="ECO:0000313" key="2">
    <source>
        <dbReference type="EMBL" id="SFK86690.1"/>
    </source>
</evidence>
<dbReference type="Gene3D" id="3.10.129.10">
    <property type="entry name" value="Hotdog Thioesterase"/>
    <property type="match status" value="2"/>
</dbReference>
<evidence type="ECO:0000259" key="1">
    <source>
        <dbReference type="Pfam" id="PF01575"/>
    </source>
</evidence>
<dbReference type="PANTHER" id="PTHR43664:SF1">
    <property type="entry name" value="BETA-METHYLMALYL-COA DEHYDRATASE"/>
    <property type="match status" value="1"/>
</dbReference>
<proteinExistence type="predicted"/>
<gene>
    <name evidence="2" type="ORF">SAMN04488518_110148</name>
</gene>